<dbReference type="PROSITE" id="PS51755">
    <property type="entry name" value="OMPR_PHOB"/>
    <property type="match status" value="1"/>
</dbReference>
<dbReference type="Pfam" id="PF13424">
    <property type="entry name" value="TPR_12"/>
    <property type="match status" value="1"/>
</dbReference>
<dbReference type="InterPro" id="IPR036388">
    <property type="entry name" value="WH-like_DNA-bd_sf"/>
</dbReference>
<dbReference type="RefSeq" id="WP_209465911.1">
    <property type="nucleotide sequence ID" value="NZ_JAGGLG010000007.1"/>
</dbReference>
<dbReference type="Pfam" id="PF03704">
    <property type="entry name" value="BTAD"/>
    <property type="match status" value="1"/>
</dbReference>
<dbReference type="InterPro" id="IPR051677">
    <property type="entry name" value="AfsR-DnrI-RedD_regulator"/>
</dbReference>
<sequence length="1085" mass="120001">MLLASAGHGKTSTLASFAAEAGVPVLWIQLDPADSQVYTFLRYLALGIQQELGGGNSLLRALENGGPLEDPVPLLLADLQACPGHHMIVLDDFHLIDRESPVVGLIQRLLQYLGEQTHLYVCSRTALPFSTARLKVIQEAGEITEDDLRFSREEITAFLSGLTGQDASPEELEQVEHLTEGWSAALVLLASAARRRGGLGPLLSGGLPGDLFAYLAEEVLGSLDPHMQAFMEESSILDVLSPTICDEVLERQDSAAMLNQLSSSSLLVIQVGPDAYRYHHLLQRFLQDRLRARESGDFARLCKQAGDWYVQREEPEEAVKHYLRGGWLQEAAGLAESLAPEWLRAHRLERLQTLLAELPQSIKEQYPWITLCEARYLLHSGQGDHAVGMARLALRAFGEYGDRRGQFHAHMLLADCFAVRQEFAAGEAELAKAKELLEPDFRHEEALLLLRRAGLAYMADRDPSEAEADLRRSLALYVELGDLLGEAAVSDLLGVVRAQQGDYGTAIQLLERTVEIARSLGEPAHEVGINLAWVYLEVGRFADVVALCEPILASSARKMRRLYAGMYLLVAYTRLAEFAKAAALASTVNALVEETGSAEAKTALTANLACLYRLAGQSQASVPFANEALHLARAGDLSHLQFPIRTHAVLLHLFYTGNAGKAAQIAERTLVRQDKQATVLQRVILTLALAVARFRLTRTESRPEAVRILQDGLTDCQRRGAEFFVLHEWQLALAAVIYGLAYDVQAEFCLRLIRKMAEDLPRPVRQAGIPVADPELRVLPAAWQALPDDEIRETFASLLTASDRKRVVTLATGPSPLTIQVLGPLAVTVGDTAIDVRALKRRKSGQLLTLLVANEGPLPREQVIEQLWPDLDASAADTSLRVSLHHLRRLLEPHLGGKAKSRYIHTEGGLVWFSRHPEVQIDLDRFREALRRADEAREAGNPREAAGHLEAACRLYQGDLLADDPYTLSELREHWRARYAEALDWLGEYYWHEAGVPSRAITSFQRRLALDDSHEPTHQSLIRIYLETGQIDRARQQYAACREALASQLGVEPSASTEALHQLAIAMENEGQPGPEPPAAPRKRK</sequence>
<organism evidence="5 6">
    <name type="scientific">Symbiobacterium terraclitae</name>
    <dbReference type="NCBI Taxonomy" id="557451"/>
    <lineage>
        <taxon>Bacteria</taxon>
        <taxon>Bacillati</taxon>
        <taxon>Bacillota</taxon>
        <taxon>Clostridia</taxon>
        <taxon>Eubacteriales</taxon>
        <taxon>Symbiobacteriaceae</taxon>
        <taxon>Symbiobacterium</taxon>
    </lineage>
</organism>
<comment type="caution">
    <text evidence="5">The sequence shown here is derived from an EMBL/GenBank/DDBJ whole genome shotgun (WGS) entry which is preliminary data.</text>
</comment>
<feature type="domain" description="OmpR/PhoB-type" evidence="4">
    <location>
        <begin position="807"/>
        <end position="916"/>
    </location>
</feature>
<dbReference type="SMART" id="SM00862">
    <property type="entry name" value="Trans_reg_C"/>
    <property type="match status" value="1"/>
</dbReference>
<keyword evidence="6" id="KW-1185">Reference proteome</keyword>
<comment type="similarity">
    <text evidence="1">Belongs to the AfsR/DnrI/RedD regulatory family.</text>
</comment>
<dbReference type="SUPFAM" id="SSF46894">
    <property type="entry name" value="C-terminal effector domain of the bipartite response regulators"/>
    <property type="match status" value="1"/>
</dbReference>
<dbReference type="EMBL" id="JAGGLG010000007">
    <property type="protein sequence ID" value="MBP2017770.1"/>
    <property type="molecule type" value="Genomic_DNA"/>
</dbReference>
<dbReference type="PANTHER" id="PTHR35807:SF2">
    <property type="entry name" value="TRANSCRIPTIONAL ACTIVATOR DOMAIN"/>
    <property type="match status" value="1"/>
</dbReference>
<dbReference type="InterPro" id="IPR016032">
    <property type="entry name" value="Sig_transdc_resp-reg_C-effctor"/>
</dbReference>
<dbReference type="SMART" id="SM00028">
    <property type="entry name" value="TPR"/>
    <property type="match status" value="4"/>
</dbReference>
<dbReference type="Gene3D" id="1.25.40.10">
    <property type="entry name" value="Tetratricopeptide repeat domain"/>
    <property type="match status" value="2"/>
</dbReference>
<accession>A0ABS4JQH8</accession>
<reference evidence="5 6" key="1">
    <citation type="submission" date="2021-03" db="EMBL/GenBank/DDBJ databases">
        <title>Genomic Encyclopedia of Type Strains, Phase IV (KMG-IV): sequencing the most valuable type-strain genomes for metagenomic binning, comparative biology and taxonomic classification.</title>
        <authorList>
            <person name="Goeker M."/>
        </authorList>
    </citation>
    <scope>NUCLEOTIDE SEQUENCE [LARGE SCALE GENOMIC DNA]</scope>
    <source>
        <strain evidence="5 6">DSM 27138</strain>
    </source>
</reference>
<feature type="DNA-binding region" description="OmpR/PhoB-type" evidence="3">
    <location>
        <begin position="807"/>
        <end position="916"/>
    </location>
</feature>
<dbReference type="Pfam" id="PF25873">
    <property type="entry name" value="WHD_MalT"/>
    <property type="match status" value="1"/>
</dbReference>
<dbReference type="Proteomes" id="UP001519289">
    <property type="component" value="Unassembled WGS sequence"/>
</dbReference>
<evidence type="ECO:0000313" key="6">
    <source>
        <dbReference type="Proteomes" id="UP001519289"/>
    </source>
</evidence>
<evidence type="ECO:0000256" key="2">
    <source>
        <dbReference type="ARBA" id="ARBA00023125"/>
    </source>
</evidence>
<dbReference type="SUPFAM" id="SSF52540">
    <property type="entry name" value="P-loop containing nucleoside triphosphate hydrolases"/>
    <property type="match status" value="1"/>
</dbReference>
<dbReference type="InterPro" id="IPR001867">
    <property type="entry name" value="OmpR/PhoB-type_DNA-bd"/>
</dbReference>
<dbReference type="Gene3D" id="1.10.10.10">
    <property type="entry name" value="Winged helix-like DNA-binding domain superfamily/Winged helix DNA-binding domain"/>
    <property type="match status" value="1"/>
</dbReference>
<evidence type="ECO:0000259" key="4">
    <source>
        <dbReference type="PROSITE" id="PS51755"/>
    </source>
</evidence>
<name>A0ABS4JQH8_9FIRM</name>
<dbReference type="InterPro" id="IPR027417">
    <property type="entry name" value="P-loop_NTPase"/>
</dbReference>
<dbReference type="InterPro" id="IPR011990">
    <property type="entry name" value="TPR-like_helical_dom_sf"/>
</dbReference>
<protein>
    <submittedName>
        <fullName evidence="5">ATP/maltotriose-dependent transcriptional regulator MalT/DNA-binding SARP family transcriptional activator</fullName>
    </submittedName>
</protein>
<dbReference type="SMART" id="SM01043">
    <property type="entry name" value="BTAD"/>
    <property type="match status" value="1"/>
</dbReference>
<evidence type="ECO:0000313" key="5">
    <source>
        <dbReference type="EMBL" id="MBP2017770.1"/>
    </source>
</evidence>
<dbReference type="InterPro" id="IPR019734">
    <property type="entry name" value="TPR_rpt"/>
</dbReference>
<dbReference type="InterPro" id="IPR059106">
    <property type="entry name" value="WHD_MalT"/>
</dbReference>
<evidence type="ECO:0000256" key="1">
    <source>
        <dbReference type="ARBA" id="ARBA00005820"/>
    </source>
</evidence>
<dbReference type="InterPro" id="IPR005158">
    <property type="entry name" value="BTAD"/>
</dbReference>
<keyword evidence="2 3" id="KW-0238">DNA-binding</keyword>
<dbReference type="PANTHER" id="PTHR35807">
    <property type="entry name" value="TRANSCRIPTIONAL REGULATOR REDD-RELATED"/>
    <property type="match status" value="1"/>
</dbReference>
<evidence type="ECO:0000256" key="3">
    <source>
        <dbReference type="PROSITE-ProRule" id="PRU01091"/>
    </source>
</evidence>
<proteinExistence type="inferred from homology"/>
<dbReference type="SUPFAM" id="SSF48452">
    <property type="entry name" value="TPR-like"/>
    <property type="match status" value="3"/>
</dbReference>
<gene>
    <name evidence="5" type="ORF">J2Z79_001155</name>
</gene>